<evidence type="ECO:0000256" key="1">
    <source>
        <dbReference type="SAM" id="SignalP"/>
    </source>
</evidence>
<feature type="chain" id="PRO_5028817691" evidence="1">
    <location>
        <begin position="22"/>
        <end position="131"/>
    </location>
</feature>
<sequence>MKFSWLIIIILLFTSCKSDCADEKLLSSWQHIESLIDIGDGNGTFSPVDSKKVITFHDNGTVTSTVSFCDNTQEETGMTATYDKNAKLITPGDCNTSRQKTAYYFENEFLILNYQGCIEPCLEKYERITQN</sequence>
<dbReference type="Proteomes" id="UP000515514">
    <property type="component" value="Chromosome"/>
</dbReference>
<dbReference type="RefSeq" id="WP_186988241.1">
    <property type="nucleotide sequence ID" value="NZ_CP052909.1"/>
</dbReference>
<dbReference type="KEGG" id="alti:ALE3EI_1980"/>
<dbReference type="AlphaFoldDB" id="A0A7G8PW11"/>
<evidence type="ECO:0000313" key="3">
    <source>
        <dbReference type="Proteomes" id="UP000515514"/>
    </source>
</evidence>
<organism evidence="2 3">
    <name type="scientific">Constantimarinum furrinae</name>
    <dbReference type="NCBI Taxonomy" id="2562285"/>
    <lineage>
        <taxon>Bacteria</taxon>
        <taxon>Pseudomonadati</taxon>
        <taxon>Bacteroidota</taxon>
        <taxon>Flavobacteriia</taxon>
        <taxon>Flavobacteriales</taxon>
        <taxon>Flavobacteriaceae</taxon>
        <taxon>Altibacter/Constantimarinum group</taxon>
        <taxon>Constantimarinum</taxon>
    </lineage>
</organism>
<dbReference type="PROSITE" id="PS51257">
    <property type="entry name" value="PROKAR_LIPOPROTEIN"/>
    <property type="match status" value="1"/>
</dbReference>
<proteinExistence type="predicted"/>
<evidence type="ECO:0000313" key="2">
    <source>
        <dbReference type="EMBL" id="QNJ98527.1"/>
    </source>
</evidence>
<keyword evidence="3" id="KW-1185">Reference proteome</keyword>
<keyword evidence="1" id="KW-0732">Signal</keyword>
<dbReference type="EMBL" id="CP052909">
    <property type="protein sequence ID" value="QNJ98527.1"/>
    <property type="molecule type" value="Genomic_DNA"/>
</dbReference>
<feature type="signal peptide" evidence="1">
    <location>
        <begin position="1"/>
        <end position="21"/>
    </location>
</feature>
<name>A0A7G8PW11_9FLAO</name>
<accession>A0A7G8PW11</accession>
<reference evidence="2 3" key="1">
    <citation type="submission" date="2020-04" db="EMBL/GenBank/DDBJ databases">
        <title>Genome sequence of Altibacter aquimarinus strain ALE3EI.</title>
        <authorList>
            <person name="Oh H.-M."/>
            <person name="Jang D."/>
        </authorList>
    </citation>
    <scope>NUCLEOTIDE SEQUENCE [LARGE SCALE GENOMIC DNA]</scope>
    <source>
        <strain evidence="2 3">ALE3EI</strain>
    </source>
</reference>
<gene>
    <name evidence="2" type="ORF">ALE3EI_1980</name>
</gene>
<protein>
    <submittedName>
        <fullName evidence="2">Uncharacterized protein</fullName>
    </submittedName>
</protein>